<dbReference type="GO" id="GO:0006633">
    <property type="term" value="P:fatty acid biosynthetic process"/>
    <property type="evidence" value="ECO:0007669"/>
    <property type="project" value="TreeGrafter"/>
</dbReference>
<dbReference type="Proteomes" id="UP000612585">
    <property type="component" value="Unassembled WGS sequence"/>
</dbReference>
<gene>
    <name evidence="3" type="ORF">Vau01_067810</name>
</gene>
<dbReference type="Gene3D" id="3.40.50.720">
    <property type="entry name" value="NAD(P)-binding Rossmann-like Domain"/>
    <property type="match status" value="1"/>
</dbReference>
<evidence type="ECO:0000313" key="3">
    <source>
        <dbReference type="EMBL" id="GIJ59265.1"/>
    </source>
</evidence>
<dbReference type="Pfam" id="PF13561">
    <property type="entry name" value="adh_short_C2"/>
    <property type="match status" value="1"/>
</dbReference>
<keyword evidence="4" id="KW-1185">Reference proteome</keyword>
<sequence length="254" mass="26859">MDMRDWLSLADRPALVAGAGGLGGASAVSLAAQGAAVAVVDVDRARLDAVARAAKEAGGCVRTIVADLRSADRCRDAVAEAVREVGTPQVFLHAVGRNVRRPVLDLDDGDWASIVELNLSTAFWLGQAVGRRMVDAGYGRMVFVSSVSGLLAHADHAPYAATKGGLNQLVRVMAREWAAHDVTVNAVAPGYIETDLTADYLDRDGNRRALESLVPARRLGVPEEVADAVTFLASDRARFITGQVLYVDGGRVLV</sequence>
<comment type="similarity">
    <text evidence="1">Belongs to the short-chain dehydrogenases/reductases (SDR) family.</text>
</comment>
<name>A0A8J3ZCL7_9ACTN</name>
<keyword evidence="2" id="KW-0560">Oxidoreductase</keyword>
<dbReference type="InterPro" id="IPR020904">
    <property type="entry name" value="Sc_DH/Rdtase_CS"/>
</dbReference>
<dbReference type="SUPFAM" id="SSF51735">
    <property type="entry name" value="NAD(P)-binding Rossmann-fold domains"/>
    <property type="match status" value="1"/>
</dbReference>
<accession>A0A8J3ZCL7</accession>
<dbReference type="InterPro" id="IPR002347">
    <property type="entry name" value="SDR_fam"/>
</dbReference>
<dbReference type="PANTHER" id="PTHR42760">
    <property type="entry name" value="SHORT-CHAIN DEHYDROGENASES/REDUCTASES FAMILY MEMBER"/>
    <property type="match status" value="1"/>
</dbReference>
<protein>
    <submittedName>
        <fullName evidence="3">Gluconate 5-dehydrogenase</fullName>
    </submittedName>
</protein>
<evidence type="ECO:0000313" key="4">
    <source>
        <dbReference type="Proteomes" id="UP000612585"/>
    </source>
</evidence>
<dbReference type="InterPro" id="IPR036291">
    <property type="entry name" value="NAD(P)-bd_dom_sf"/>
</dbReference>
<evidence type="ECO:0000256" key="2">
    <source>
        <dbReference type="ARBA" id="ARBA00023002"/>
    </source>
</evidence>
<dbReference type="GO" id="GO:0016616">
    <property type="term" value="F:oxidoreductase activity, acting on the CH-OH group of donors, NAD or NADP as acceptor"/>
    <property type="evidence" value="ECO:0007669"/>
    <property type="project" value="TreeGrafter"/>
</dbReference>
<evidence type="ECO:0000256" key="1">
    <source>
        <dbReference type="ARBA" id="ARBA00006484"/>
    </source>
</evidence>
<dbReference type="CDD" id="cd05233">
    <property type="entry name" value="SDR_c"/>
    <property type="match status" value="1"/>
</dbReference>
<dbReference type="PANTHER" id="PTHR42760:SF133">
    <property type="entry name" value="3-OXOACYL-[ACYL-CARRIER-PROTEIN] REDUCTASE"/>
    <property type="match status" value="1"/>
</dbReference>
<reference evidence="3" key="1">
    <citation type="submission" date="2021-01" db="EMBL/GenBank/DDBJ databases">
        <title>Whole genome shotgun sequence of Virgisporangium aurantiacum NBRC 16421.</title>
        <authorList>
            <person name="Komaki H."/>
            <person name="Tamura T."/>
        </authorList>
    </citation>
    <scope>NUCLEOTIDE SEQUENCE</scope>
    <source>
        <strain evidence="3">NBRC 16421</strain>
    </source>
</reference>
<dbReference type="FunFam" id="3.40.50.720:FF:000173">
    <property type="entry name" value="3-oxoacyl-[acyl-carrier protein] reductase"/>
    <property type="match status" value="1"/>
</dbReference>
<dbReference type="EMBL" id="BOPG01000045">
    <property type="protein sequence ID" value="GIJ59265.1"/>
    <property type="molecule type" value="Genomic_DNA"/>
</dbReference>
<dbReference type="AlphaFoldDB" id="A0A8J3ZCL7"/>
<organism evidence="3 4">
    <name type="scientific">Virgisporangium aurantiacum</name>
    <dbReference type="NCBI Taxonomy" id="175570"/>
    <lineage>
        <taxon>Bacteria</taxon>
        <taxon>Bacillati</taxon>
        <taxon>Actinomycetota</taxon>
        <taxon>Actinomycetes</taxon>
        <taxon>Micromonosporales</taxon>
        <taxon>Micromonosporaceae</taxon>
        <taxon>Virgisporangium</taxon>
    </lineage>
</organism>
<dbReference type="PRINTS" id="PR00081">
    <property type="entry name" value="GDHRDH"/>
</dbReference>
<dbReference type="PROSITE" id="PS00061">
    <property type="entry name" value="ADH_SHORT"/>
    <property type="match status" value="1"/>
</dbReference>
<comment type="caution">
    <text evidence="3">The sequence shown here is derived from an EMBL/GenBank/DDBJ whole genome shotgun (WGS) entry which is preliminary data.</text>
</comment>
<proteinExistence type="inferred from homology"/>
<dbReference type="GO" id="GO:0048038">
    <property type="term" value="F:quinone binding"/>
    <property type="evidence" value="ECO:0007669"/>
    <property type="project" value="TreeGrafter"/>
</dbReference>